<feature type="compositionally biased region" description="Gly residues" evidence="1">
    <location>
        <begin position="95"/>
        <end position="106"/>
    </location>
</feature>
<feature type="region of interest" description="Disordered" evidence="1">
    <location>
        <begin position="973"/>
        <end position="1000"/>
    </location>
</feature>
<feature type="compositionally biased region" description="Low complexity" evidence="1">
    <location>
        <begin position="319"/>
        <end position="339"/>
    </location>
</feature>
<feature type="compositionally biased region" description="Basic and acidic residues" evidence="1">
    <location>
        <begin position="472"/>
        <end position="486"/>
    </location>
</feature>
<feature type="compositionally biased region" description="Low complexity" evidence="1">
    <location>
        <begin position="440"/>
        <end position="457"/>
    </location>
</feature>
<feature type="compositionally biased region" description="Polar residues" evidence="1">
    <location>
        <begin position="347"/>
        <end position="356"/>
    </location>
</feature>
<reference evidence="2 3" key="1">
    <citation type="journal article" date="2023" name="IScience">
        <title>Expanded male sex-determining region conserved during the evolution of homothallism in the green alga Volvox.</title>
        <authorList>
            <person name="Yamamoto K."/>
            <person name="Matsuzaki R."/>
            <person name="Mahakham W."/>
            <person name="Heman W."/>
            <person name="Sekimoto H."/>
            <person name="Kawachi M."/>
            <person name="Minakuchi Y."/>
            <person name="Toyoda A."/>
            <person name="Nozaki H."/>
        </authorList>
    </citation>
    <scope>NUCLEOTIDE SEQUENCE [LARGE SCALE GENOMIC DNA]</scope>
    <source>
        <strain evidence="2 3">NIES-4468</strain>
    </source>
</reference>
<proteinExistence type="predicted"/>
<organism evidence="2 3">
    <name type="scientific">Volvox africanus</name>
    <dbReference type="NCBI Taxonomy" id="51714"/>
    <lineage>
        <taxon>Eukaryota</taxon>
        <taxon>Viridiplantae</taxon>
        <taxon>Chlorophyta</taxon>
        <taxon>core chlorophytes</taxon>
        <taxon>Chlorophyceae</taxon>
        <taxon>CS clade</taxon>
        <taxon>Chlamydomonadales</taxon>
        <taxon>Volvocaceae</taxon>
        <taxon>Volvox</taxon>
    </lineage>
</organism>
<evidence type="ECO:0000256" key="1">
    <source>
        <dbReference type="SAM" id="MobiDB-lite"/>
    </source>
</evidence>
<feature type="non-terminal residue" evidence="2">
    <location>
        <position position="1175"/>
    </location>
</feature>
<feature type="compositionally biased region" description="Basic and acidic residues" evidence="1">
    <location>
        <begin position="610"/>
        <end position="623"/>
    </location>
</feature>
<dbReference type="Proteomes" id="UP001165090">
    <property type="component" value="Unassembled WGS sequence"/>
</dbReference>
<feature type="compositionally biased region" description="Basic and acidic residues" evidence="1">
    <location>
        <begin position="49"/>
        <end position="59"/>
    </location>
</feature>
<feature type="compositionally biased region" description="Pro residues" evidence="1">
    <location>
        <begin position="378"/>
        <end position="387"/>
    </location>
</feature>
<evidence type="ECO:0000313" key="2">
    <source>
        <dbReference type="EMBL" id="GLI59465.1"/>
    </source>
</evidence>
<feature type="compositionally biased region" description="Basic residues" evidence="1">
    <location>
        <begin position="1051"/>
        <end position="1075"/>
    </location>
</feature>
<feature type="compositionally biased region" description="Polar residues" evidence="1">
    <location>
        <begin position="272"/>
        <end position="282"/>
    </location>
</feature>
<dbReference type="EMBL" id="BSDZ01000004">
    <property type="protein sequence ID" value="GLI59465.1"/>
    <property type="molecule type" value="Genomic_DNA"/>
</dbReference>
<keyword evidence="3" id="KW-1185">Reference proteome</keyword>
<feature type="region of interest" description="Disordered" evidence="1">
    <location>
        <begin position="558"/>
        <end position="693"/>
    </location>
</feature>
<feature type="region of interest" description="Disordered" evidence="1">
    <location>
        <begin position="1"/>
        <end position="143"/>
    </location>
</feature>
<feature type="region of interest" description="Disordered" evidence="1">
    <location>
        <begin position="440"/>
        <end position="497"/>
    </location>
</feature>
<protein>
    <submittedName>
        <fullName evidence="2">Uncharacterized protein</fullName>
    </submittedName>
</protein>
<feature type="compositionally biased region" description="Basic residues" evidence="1">
    <location>
        <begin position="624"/>
        <end position="635"/>
    </location>
</feature>
<feature type="compositionally biased region" description="Low complexity" evidence="1">
    <location>
        <begin position="292"/>
        <end position="308"/>
    </location>
</feature>
<feature type="region of interest" description="Disordered" evidence="1">
    <location>
        <begin position="1103"/>
        <end position="1175"/>
    </location>
</feature>
<feature type="region of interest" description="Disordered" evidence="1">
    <location>
        <begin position="1038"/>
        <end position="1079"/>
    </location>
</feature>
<name>A0ABQ5RPK3_9CHLO</name>
<accession>A0ABQ5RPK3</accession>
<comment type="caution">
    <text evidence="2">The sequence shown here is derived from an EMBL/GenBank/DDBJ whole genome shotgun (WGS) entry which is preliminary data.</text>
</comment>
<feature type="compositionally biased region" description="Low complexity" evidence="1">
    <location>
        <begin position="210"/>
        <end position="222"/>
    </location>
</feature>
<feature type="region of interest" description="Disordered" evidence="1">
    <location>
        <begin position="200"/>
        <end position="391"/>
    </location>
</feature>
<evidence type="ECO:0000313" key="3">
    <source>
        <dbReference type="Proteomes" id="UP001165090"/>
    </source>
</evidence>
<sequence>MAIDMSSELQDRPQQQQQQQQPLEPVSSNGKRTVRGVVIPPLNLQSPIRQDDESQEQHQRPAHPGRRRTALLSGGAQPPMPGGNAVSGSATASQAGGGKYGVGAGGQRHSHSSSHLPAHGHGVGRGDGRRGSSAAYETDVQTAATLPTTASGIAYLSSGMDGSMTEEERASREAIAAELGTSYAARAYKEHLRSHNCWQPGLLERIPTPTEEQTQQNQQLNQVRGADVTRAPQQSQSPAQPQPQPYSHGHAHTHTYANPHVRHISARYSNGDARSSTSTTTGVLPGVSETPASPGRGSARQSSSSATADLEGALPLHLSPQIPQHHSQHGGSSSGQQPQDTPRSFLAQPSSRSATSDGRLGTAASSIGMADMEAEIETPPPPPPPPAAARGADGIETLDEVMAPGLRERIRQLLSAQDALLAHQARMRAYEEEREKVVRARQAAASQTAAHSGASGTRRGGLRSRHISNRNTARDTRHCSGGDAVRKGGLSSRSPSPVMFRASAATVLPSSPTATAATFILTGKATAPPPAAQVATMADVPLLTARVSLPAMQPRMTSAAVSGRISPDGSPGPPTAAAMGPATSASGRIGRSMSLAASRSLKRVQLVTTKNDKAKGMEKGKDKKKERKKGARKGKSSSSSVSRSSSSDSSSGSSSESSSSSDGSSSDGEGRSSGATSPSPRAPPARATSSSVAVASGPFGTAAAVATAATAASGPAAAAAAVPTTNANVDTAMAGGTQAPPRQHDSSTSEASLTPQASSASVQTGSGISGTRSYGGGSTRPGRSSMRASVPPPQRIVLPGAQGDLNHLMLLLEKLPSKTPRAKPQLSQVPELGMILPPRGLSAGALPIPDLPKSLSPDHRQRLSLQIQHLHHLPRSTSPNSRFSYGIGEPSVWGEAIAQAALNGFPSGAATTTLARCEERLPACHKGSLTPVASTLLLATAQPTGLIIQSSAEHQTALGDRGPNMEEAAAAVPAEMAVEGSRGPRRGSGDGEGEGEGDDIPLAVKVMMGYVSEYETVLETWPASLQSLSKFSPGLAESQRSVMSVAQHPQSKTHRHHHHHHHRHHHHHHHHHRSHRQENSLQDLHDLHEFHGSQLRVHRNHGHVHKYHPNNSSQESQDAEPGRLQSEGAGCGNSHGSNVGRAGHNSPQPLSGRLMDRPYNIDNDADDGGTGGGDA</sequence>
<feature type="compositionally biased region" description="Polar residues" evidence="1">
    <location>
        <begin position="748"/>
        <end position="763"/>
    </location>
</feature>
<feature type="compositionally biased region" description="Low complexity" evidence="1">
    <location>
        <begin position="575"/>
        <end position="587"/>
    </location>
</feature>
<feature type="compositionally biased region" description="Low complexity" evidence="1">
    <location>
        <begin position="636"/>
        <end position="693"/>
    </location>
</feature>
<feature type="compositionally biased region" description="Basic residues" evidence="1">
    <location>
        <begin position="60"/>
        <end position="69"/>
    </location>
</feature>
<feature type="compositionally biased region" description="Polar residues" evidence="1">
    <location>
        <begin position="1038"/>
        <end position="1050"/>
    </location>
</feature>
<feature type="region of interest" description="Disordered" evidence="1">
    <location>
        <begin position="729"/>
        <end position="794"/>
    </location>
</feature>
<gene>
    <name evidence="2" type="ORF">VaNZ11_001348</name>
</gene>